<reference evidence="10" key="1">
    <citation type="journal article" date="2019" name="Int. J. Syst. Evol. Microbiol.">
        <title>The Global Catalogue of Microorganisms (GCM) 10K type strain sequencing project: providing services to taxonomists for standard genome sequencing and annotation.</title>
        <authorList>
            <consortium name="The Broad Institute Genomics Platform"/>
            <consortium name="The Broad Institute Genome Sequencing Center for Infectious Disease"/>
            <person name="Wu L."/>
            <person name="Ma J."/>
        </authorList>
    </citation>
    <scope>NUCLEOTIDE SEQUENCE [LARGE SCALE GENOMIC DNA]</scope>
    <source>
        <strain evidence="10">KACC 14058</strain>
    </source>
</reference>
<gene>
    <name evidence="9" type="ORF">ACFOZ1_15070</name>
</gene>
<feature type="transmembrane region" description="Helical" evidence="7">
    <location>
        <begin position="240"/>
        <end position="259"/>
    </location>
</feature>
<comment type="subcellular location">
    <subcellularLocation>
        <location evidence="1 7">Cell membrane</location>
        <topology evidence="1 7">Multi-pass membrane protein</topology>
    </subcellularLocation>
</comment>
<accession>A0ABV8VZK1</accession>
<dbReference type="RefSeq" id="WP_390200596.1">
    <property type="nucleotide sequence ID" value="NZ_JBHSDV010000006.1"/>
</dbReference>
<dbReference type="Pfam" id="PF00528">
    <property type="entry name" value="BPD_transp_1"/>
    <property type="match status" value="1"/>
</dbReference>
<keyword evidence="4 7" id="KW-0812">Transmembrane</keyword>
<feature type="domain" description="ABC transmembrane type-1" evidence="8">
    <location>
        <begin position="68"/>
        <end position="259"/>
    </location>
</feature>
<feature type="transmembrane region" description="Helical" evidence="7">
    <location>
        <begin position="105"/>
        <end position="125"/>
    </location>
</feature>
<dbReference type="InterPro" id="IPR035906">
    <property type="entry name" value="MetI-like_sf"/>
</dbReference>
<feature type="transmembrane region" description="Helical" evidence="7">
    <location>
        <begin position="72"/>
        <end position="93"/>
    </location>
</feature>
<dbReference type="PANTHER" id="PTHR43744:SF12">
    <property type="entry name" value="ABC TRANSPORTER PERMEASE PROTEIN MG189-RELATED"/>
    <property type="match status" value="1"/>
</dbReference>
<evidence type="ECO:0000256" key="6">
    <source>
        <dbReference type="ARBA" id="ARBA00023136"/>
    </source>
</evidence>
<evidence type="ECO:0000256" key="7">
    <source>
        <dbReference type="RuleBase" id="RU363032"/>
    </source>
</evidence>
<keyword evidence="10" id="KW-1185">Reference proteome</keyword>
<evidence type="ECO:0000256" key="3">
    <source>
        <dbReference type="ARBA" id="ARBA00022475"/>
    </source>
</evidence>
<evidence type="ECO:0000313" key="10">
    <source>
        <dbReference type="Proteomes" id="UP001595880"/>
    </source>
</evidence>
<organism evidence="9 10">
    <name type="scientific">Gracilibacillus marinus</name>
    <dbReference type="NCBI Taxonomy" id="630535"/>
    <lineage>
        <taxon>Bacteria</taxon>
        <taxon>Bacillati</taxon>
        <taxon>Bacillota</taxon>
        <taxon>Bacilli</taxon>
        <taxon>Bacillales</taxon>
        <taxon>Bacillaceae</taxon>
        <taxon>Gracilibacillus</taxon>
    </lineage>
</organism>
<dbReference type="SUPFAM" id="SSF161098">
    <property type="entry name" value="MetI-like"/>
    <property type="match status" value="1"/>
</dbReference>
<dbReference type="PROSITE" id="PS50928">
    <property type="entry name" value="ABC_TM1"/>
    <property type="match status" value="1"/>
</dbReference>
<sequence>MSGLKINWKITTLLILGTLFILFPLYLTIVIAFKTPEEMGGNLLALPESWSFDNFLTAIEVTNFYQSFLNSLIVTVASVVMAILVHSLVAYAIARNMHKKFYKFLYIYFISAMFVPFPIIMLPIVKQTSFLGMDNLLGLAFLTIVMHLALNVFIYVGYVKTIPIALEEAATIDGASTWTTFWKVIFPLMTPMHATVGILTALAAWNDFMLPLIVLSDESQYTLPLVQYAFQGQFSTNYNLAFASYLLAILPMIIVYIFAQKWIIGGVMRGSVK</sequence>
<dbReference type="InterPro" id="IPR000515">
    <property type="entry name" value="MetI-like"/>
</dbReference>
<dbReference type="Proteomes" id="UP001595880">
    <property type="component" value="Unassembled WGS sequence"/>
</dbReference>
<comment type="similarity">
    <text evidence="7">Belongs to the binding-protein-dependent transport system permease family.</text>
</comment>
<feature type="transmembrane region" description="Helical" evidence="7">
    <location>
        <begin position="12"/>
        <end position="33"/>
    </location>
</feature>
<evidence type="ECO:0000256" key="4">
    <source>
        <dbReference type="ARBA" id="ARBA00022692"/>
    </source>
</evidence>
<feature type="transmembrane region" description="Helical" evidence="7">
    <location>
        <begin position="137"/>
        <end position="159"/>
    </location>
</feature>
<keyword evidence="5 7" id="KW-1133">Transmembrane helix</keyword>
<evidence type="ECO:0000259" key="8">
    <source>
        <dbReference type="PROSITE" id="PS50928"/>
    </source>
</evidence>
<evidence type="ECO:0000313" key="9">
    <source>
        <dbReference type="EMBL" id="MFC4389101.1"/>
    </source>
</evidence>
<evidence type="ECO:0000256" key="2">
    <source>
        <dbReference type="ARBA" id="ARBA00022448"/>
    </source>
</evidence>
<dbReference type="CDD" id="cd06261">
    <property type="entry name" value="TM_PBP2"/>
    <property type="match status" value="1"/>
</dbReference>
<dbReference type="Gene3D" id="1.10.3720.10">
    <property type="entry name" value="MetI-like"/>
    <property type="match status" value="1"/>
</dbReference>
<keyword evidence="3" id="KW-1003">Cell membrane</keyword>
<dbReference type="EMBL" id="JBHSDV010000006">
    <property type="protein sequence ID" value="MFC4389101.1"/>
    <property type="molecule type" value="Genomic_DNA"/>
</dbReference>
<name>A0ABV8VZK1_9BACI</name>
<evidence type="ECO:0000256" key="5">
    <source>
        <dbReference type="ARBA" id="ARBA00022989"/>
    </source>
</evidence>
<evidence type="ECO:0000256" key="1">
    <source>
        <dbReference type="ARBA" id="ARBA00004651"/>
    </source>
</evidence>
<feature type="transmembrane region" description="Helical" evidence="7">
    <location>
        <begin position="180"/>
        <end position="205"/>
    </location>
</feature>
<keyword evidence="6 7" id="KW-0472">Membrane</keyword>
<keyword evidence="2 7" id="KW-0813">Transport</keyword>
<comment type="caution">
    <text evidence="9">The sequence shown here is derived from an EMBL/GenBank/DDBJ whole genome shotgun (WGS) entry which is preliminary data.</text>
</comment>
<proteinExistence type="inferred from homology"/>
<protein>
    <submittedName>
        <fullName evidence="9">Carbohydrate ABC transporter permease</fullName>
    </submittedName>
</protein>
<dbReference type="PANTHER" id="PTHR43744">
    <property type="entry name" value="ABC TRANSPORTER PERMEASE PROTEIN MG189-RELATED-RELATED"/>
    <property type="match status" value="1"/>
</dbReference>